<evidence type="ECO:0000313" key="3">
    <source>
        <dbReference type="Proteomes" id="UP000003947"/>
    </source>
</evidence>
<name>I4YPD0_9HYPH</name>
<keyword evidence="3" id="KW-1185">Reference proteome</keyword>
<dbReference type="STRING" id="864069.MicloDRAFT_00065510"/>
<dbReference type="AlphaFoldDB" id="I4YPD0"/>
<protein>
    <submittedName>
        <fullName evidence="2">Uncharacterized protein</fullName>
    </submittedName>
</protein>
<sequence length="73" mass="7934" precursor="true">MGSTRIFGRLTAFDTRAATTRTAKTPGNPIVKTPSLRLSNGPAVGIRPRIRSAALISPVYEGEESLTDEYRDQ</sequence>
<accession>I4YPD0</accession>
<reference evidence="2 3" key="1">
    <citation type="submission" date="2012-02" db="EMBL/GenBank/DDBJ databases">
        <title>Improved High-Quality Draft sequence of Microvirga sp. WSM3557.</title>
        <authorList>
            <consortium name="US DOE Joint Genome Institute"/>
            <person name="Lucas S."/>
            <person name="Han J."/>
            <person name="Lapidus A."/>
            <person name="Cheng J.-F."/>
            <person name="Goodwin L."/>
            <person name="Pitluck S."/>
            <person name="Peters L."/>
            <person name="Zhang X."/>
            <person name="Detter J.C."/>
            <person name="Han C."/>
            <person name="Tapia R."/>
            <person name="Land M."/>
            <person name="Hauser L."/>
            <person name="Kyrpides N."/>
            <person name="Ivanova N."/>
            <person name="Pagani I."/>
            <person name="Brau L."/>
            <person name="Yates R."/>
            <person name="O'Hara G."/>
            <person name="Rui T."/>
            <person name="Howieson J."/>
            <person name="Reeve W."/>
            <person name="Woyke T."/>
        </authorList>
    </citation>
    <scope>NUCLEOTIDE SEQUENCE [LARGE SCALE GENOMIC DNA]</scope>
    <source>
        <strain evidence="2 3">WSM3557</strain>
    </source>
</reference>
<evidence type="ECO:0000313" key="2">
    <source>
        <dbReference type="EMBL" id="EIM25822.1"/>
    </source>
</evidence>
<gene>
    <name evidence="2" type="ORF">MicloDRAFT_00065510</name>
</gene>
<dbReference type="HOGENOM" id="CLU_2700635_0_0_5"/>
<evidence type="ECO:0000256" key="1">
    <source>
        <dbReference type="SAM" id="MobiDB-lite"/>
    </source>
</evidence>
<organism evidence="2 3">
    <name type="scientific">Microvirga lotononidis</name>
    <dbReference type="NCBI Taxonomy" id="864069"/>
    <lineage>
        <taxon>Bacteria</taxon>
        <taxon>Pseudomonadati</taxon>
        <taxon>Pseudomonadota</taxon>
        <taxon>Alphaproteobacteria</taxon>
        <taxon>Hyphomicrobiales</taxon>
        <taxon>Methylobacteriaceae</taxon>
        <taxon>Microvirga</taxon>
    </lineage>
</organism>
<proteinExistence type="predicted"/>
<dbReference type="EMBL" id="JH660647">
    <property type="protein sequence ID" value="EIM25822.1"/>
    <property type="molecule type" value="Genomic_DNA"/>
</dbReference>
<feature type="region of interest" description="Disordered" evidence="1">
    <location>
        <begin position="17"/>
        <end position="36"/>
    </location>
</feature>
<dbReference type="Proteomes" id="UP000003947">
    <property type="component" value="Unassembled WGS sequence"/>
</dbReference>